<evidence type="ECO:0000256" key="1">
    <source>
        <dbReference type="ARBA" id="ARBA00004496"/>
    </source>
</evidence>
<dbReference type="GO" id="GO:0008821">
    <property type="term" value="F:crossover junction DNA endonuclease activity"/>
    <property type="evidence" value="ECO:0007669"/>
    <property type="project" value="UniProtKB-EC"/>
</dbReference>
<dbReference type="GO" id="GO:0003676">
    <property type="term" value="F:nucleic acid binding"/>
    <property type="evidence" value="ECO:0007669"/>
    <property type="project" value="InterPro"/>
</dbReference>
<evidence type="ECO:0000256" key="14">
    <source>
        <dbReference type="SAM" id="Phobius"/>
    </source>
</evidence>
<keyword evidence="10 13" id="KW-0234">DNA repair</keyword>
<keyword evidence="14" id="KW-0812">Transmembrane</keyword>
<keyword evidence="4 13" id="KW-0479">Metal-binding</keyword>
<dbReference type="GO" id="GO:0005737">
    <property type="term" value="C:cytoplasm"/>
    <property type="evidence" value="ECO:0007669"/>
    <property type="project" value="UniProtKB-SubCell"/>
</dbReference>
<dbReference type="EMBL" id="CP051481">
    <property type="protein sequence ID" value="QJG66983.1"/>
    <property type="molecule type" value="Genomic_DNA"/>
</dbReference>
<dbReference type="InterPro" id="IPR011335">
    <property type="entry name" value="Restrct_endonuc-II-like"/>
</dbReference>
<dbReference type="KEGG" id="mphe:HGG69_01440"/>
<feature type="site" description="Transition state stabilizer" evidence="13">
    <location>
        <position position="75"/>
    </location>
</feature>
<feature type="binding site" evidence="13">
    <location>
        <position position="73"/>
    </location>
    <ligand>
        <name>Mg(2+)</name>
        <dbReference type="ChEBI" id="CHEBI:18420"/>
    </ligand>
</feature>
<dbReference type="GO" id="GO:0007059">
    <property type="term" value="P:chromosome segregation"/>
    <property type="evidence" value="ECO:0007669"/>
    <property type="project" value="UniProtKB-UniRule"/>
</dbReference>
<evidence type="ECO:0000256" key="2">
    <source>
        <dbReference type="ARBA" id="ARBA00022490"/>
    </source>
</evidence>
<dbReference type="InterPro" id="IPR004612">
    <property type="entry name" value="Resolv_RecU"/>
</dbReference>
<feature type="binding site" evidence="13">
    <location>
        <position position="58"/>
    </location>
    <ligand>
        <name>Mg(2+)</name>
        <dbReference type="ChEBI" id="CHEBI:18420"/>
    </ligand>
</feature>
<evidence type="ECO:0000256" key="9">
    <source>
        <dbReference type="ARBA" id="ARBA00023172"/>
    </source>
</evidence>
<dbReference type="HAMAP" id="MF_00130">
    <property type="entry name" value="RecU"/>
    <property type="match status" value="1"/>
</dbReference>
<evidence type="ECO:0000256" key="7">
    <source>
        <dbReference type="ARBA" id="ARBA00022801"/>
    </source>
</evidence>
<evidence type="ECO:0000313" key="16">
    <source>
        <dbReference type="Proteomes" id="UP000501060"/>
    </source>
</evidence>
<organism evidence="15 16">
    <name type="scientific">Mycoplasma phocoenae</name>
    <dbReference type="NCBI Taxonomy" id="754517"/>
    <lineage>
        <taxon>Bacteria</taxon>
        <taxon>Bacillati</taxon>
        <taxon>Mycoplasmatota</taxon>
        <taxon>Mollicutes</taxon>
        <taxon>Mycoplasmataceae</taxon>
        <taxon>Mycoplasma</taxon>
    </lineage>
</organism>
<feature type="binding site" evidence="13">
    <location>
        <position position="60"/>
    </location>
    <ligand>
        <name>Mg(2+)</name>
        <dbReference type="ChEBI" id="CHEBI:18420"/>
    </ligand>
</feature>
<keyword evidence="5 13" id="KW-0255">Endonuclease</keyword>
<evidence type="ECO:0000256" key="3">
    <source>
        <dbReference type="ARBA" id="ARBA00022722"/>
    </source>
</evidence>
<evidence type="ECO:0000256" key="8">
    <source>
        <dbReference type="ARBA" id="ARBA00022842"/>
    </source>
</evidence>
<keyword evidence="2 13" id="KW-0963">Cytoplasm</keyword>
<dbReference type="EC" id="3.1.21.10" evidence="13"/>
<accession>A0A858U6X8</accession>
<evidence type="ECO:0000256" key="10">
    <source>
        <dbReference type="ARBA" id="ARBA00023204"/>
    </source>
</evidence>
<keyword evidence="8 13" id="KW-0460">Magnesium</keyword>
<dbReference type="GO" id="GO:0006310">
    <property type="term" value="P:DNA recombination"/>
    <property type="evidence" value="ECO:0007669"/>
    <property type="project" value="UniProtKB-UniRule"/>
</dbReference>
<evidence type="ECO:0000256" key="11">
    <source>
        <dbReference type="ARBA" id="ARBA00023447"/>
    </source>
</evidence>
<dbReference type="Pfam" id="PF03838">
    <property type="entry name" value="RecU"/>
    <property type="match status" value="1"/>
</dbReference>
<evidence type="ECO:0000256" key="5">
    <source>
        <dbReference type="ARBA" id="ARBA00022759"/>
    </source>
</evidence>
<evidence type="ECO:0000313" key="15">
    <source>
        <dbReference type="EMBL" id="QJG66983.1"/>
    </source>
</evidence>
<dbReference type="NCBIfam" id="NF002581">
    <property type="entry name" value="PRK02234.1-2"/>
    <property type="match status" value="1"/>
</dbReference>
<sequence length="163" mass="19158">MKNKGMLLESIINKSNDNYFRNQIAYVQKKNLDIKFKKVLKNSGNLTLEGANIFSKSTVDYYGIYNGKFLAFEAKECNESPLLFQNLKKHQMRYLELIEYFGGFAFYIILFKKESLFFLIKATDLHKFFQNKKSLKIEDCVEIGQQIDLIFPGILNYIDYLIN</sequence>
<evidence type="ECO:0000256" key="4">
    <source>
        <dbReference type="ARBA" id="ARBA00022723"/>
    </source>
</evidence>
<keyword evidence="14" id="KW-1133">Transmembrane helix</keyword>
<proteinExistence type="inferred from homology"/>
<feature type="binding site" evidence="13">
    <location>
        <position position="91"/>
    </location>
    <ligand>
        <name>Mg(2+)</name>
        <dbReference type="ChEBI" id="CHEBI:18420"/>
    </ligand>
</feature>
<keyword evidence="7 13" id="KW-0378">Hydrolase</keyword>
<evidence type="ECO:0000256" key="12">
    <source>
        <dbReference type="ARBA" id="ARBA00029523"/>
    </source>
</evidence>
<dbReference type="GO" id="GO:0006281">
    <property type="term" value="P:DNA repair"/>
    <property type="evidence" value="ECO:0007669"/>
    <property type="project" value="UniProtKB-UniRule"/>
</dbReference>
<dbReference type="Proteomes" id="UP000501060">
    <property type="component" value="Chromosome"/>
</dbReference>
<gene>
    <name evidence="13 15" type="primary">recU</name>
    <name evidence="15" type="ORF">HGG69_01440</name>
</gene>
<dbReference type="GO" id="GO:0000287">
    <property type="term" value="F:magnesium ion binding"/>
    <property type="evidence" value="ECO:0007669"/>
    <property type="project" value="UniProtKB-UniRule"/>
</dbReference>
<comment type="cofactor">
    <cofactor evidence="13">
        <name>Mg(2+)</name>
        <dbReference type="ChEBI" id="CHEBI:18420"/>
    </cofactor>
    <text evidence="13">Binds 1 Mg(2+) ion per subunit.</text>
</comment>
<comment type="function">
    <text evidence="13">Endonuclease that resolves Holliday junction intermediates in genetic recombination. Cleaves mobile four-strand junctions by introducing symmetrical nicks in paired strands. Promotes annealing of linear ssDNA with homologous dsDNA. Required for DNA repair, homologous recombination and chromosome segregation.</text>
</comment>
<evidence type="ECO:0000256" key="6">
    <source>
        <dbReference type="ARBA" id="ARBA00022763"/>
    </source>
</evidence>
<reference evidence="15 16" key="1">
    <citation type="submission" date="2020-04" db="EMBL/GenBank/DDBJ databases">
        <title>Novel Mycoplasma species detected in Phocoena phocoena (harbor porpoise) from the USA.</title>
        <authorList>
            <person name="Volokhov D.V."/>
        </authorList>
    </citation>
    <scope>NUCLEOTIDE SEQUENCE [LARGE SCALE GENOMIC DNA]</scope>
    <source>
        <strain evidence="15 16">Phocoena C-264-GEN</strain>
    </source>
</reference>
<comment type="catalytic activity">
    <reaction evidence="13">
        <text>Endonucleolytic cleavage at a junction such as a reciprocal single-stranded crossover between two homologous DNA duplexes (Holliday junction).</text>
        <dbReference type="EC" id="3.1.21.10"/>
    </reaction>
</comment>
<dbReference type="Gene3D" id="3.40.1350.10">
    <property type="match status" value="1"/>
</dbReference>
<name>A0A858U6X8_9MOLU</name>
<protein>
    <recommendedName>
        <fullName evidence="12 13">Holliday junction resolvase RecU</fullName>
        <ecNumber evidence="13">3.1.21.10</ecNumber>
    </recommendedName>
    <alternativeName>
        <fullName evidence="13">Recombination protein U homolog</fullName>
    </alternativeName>
</protein>
<comment type="similarity">
    <text evidence="11 13">Belongs to the RecU family.</text>
</comment>
<dbReference type="SUPFAM" id="SSF52980">
    <property type="entry name" value="Restriction endonuclease-like"/>
    <property type="match status" value="1"/>
</dbReference>
<keyword evidence="9 13" id="KW-0233">DNA recombination</keyword>
<keyword evidence="16" id="KW-1185">Reference proteome</keyword>
<dbReference type="RefSeq" id="WP_169605034.1">
    <property type="nucleotide sequence ID" value="NZ_CP051481.1"/>
</dbReference>
<keyword evidence="3 13" id="KW-0540">Nuclease</keyword>
<keyword evidence="6 13" id="KW-0227">DNA damage</keyword>
<feature type="transmembrane region" description="Helical" evidence="14">
    <location>
        <begin position="94"/>
        <end position="111"/>
    </location>
</feature>
<dbReference type="AlphaFoldDB" id="A0A858U6X8"/>
<keyword evidence="14" id="KW-0472">Membrane</keyword>
<dbReference type="InterPro" id="IPR011856">
    <property type="entry name" value="tRNA_endonuc-like_dom_sf"/>
</dbReference>
<comment type="subcellular location">
    <subcellularLocation>
        <location evidence="1 13">Cytoplasm</location>
    </subcellularLocation>
</comment>
<evidence type="ECO:0000256" key="13">
    <source>
        <dbReference type="HAMAP-Rule" id="MF_00130"/>
    </source>
</evidence>